<protein>
    <submittedName>
        <fullName evidence="3">Uncharacterized protein</fullName>
    </submittedName>
</protein>
<evidence type="ECO:0000256" key="2">
    <source>
        <dbReference type="SAM" id="Phobius"/>
    </source>
</evidence>
<keyword evidence="2" id="KW-1133">Transmembrane helix</keyword>
<name>A0A136LY13_9BACT</name>
<feature type="region of interest" description="Disordered" evidence="1">
    <location>
        <begin position="72"/>
        <end position="100"/>
    </location>
</feature>
<dbReference type="Proteomes" id="UP000070457">
    <property type="component" value="Unassembled WGS sequence"/>
</dbReference>
<keyword evidence="2" id="KW-0472">Membrane</keyword>
<evidence type="ECO:0000256" key="1">
    <source>
        <dbReference type="SAM" id="MobiDB-lite"/>
    </source>
</evidence>
<sequence length="288" mass="31021">MGITRSRLTQPENTVVSGLVCLIVIAIGVTGLSNRSSTATRTDISDAAAVMVQGTELQATEVNTLTAMLTPPVRTADPQPEVASFQSARPSGPVAAPSTTPTEVFRILPYPTINLGVCPRTMQECIPCNKGEQYCRHHDDALTGFLGWACQNNNPGNIRYSQFRIDLITQFGGPAPCGSAGPNESSQYMVFGDYLEGRSALGVYLEAIAGGGHPSYLPVCANGGCTLRQFFSIYAPAGDQNNPNSYSNYVAAYIGVNADVHTLRWILDNKKELMINAIQQHEGWFVQE</sequence>
<keyword evidence="2" id="KW-0812">Transmembrane</keyword>
<organism evidence="3 4">
    <name type="scientific">candidate division WS6 bacterium OLB20</name>
    <dbReference type="NCBI Taxonomy" id="1617426"/>
    <lineage>
        <taxon>Bacteria</taxon>
        <taxon>Candidatus Dojkabacteria</taxon>
    </lineage>
</organism>
<dbReference type="STRING" id="1617426.TR69_WS6001000556"/>
<accession>A0A136LY13</accession>
<proteinExistence type="predicted"/>
<reference evidence="3 4" key="1">
    <citation type="submission" date="2015-02" db="EMBL/GenBank/DDBJ databases">
        <title>Improved understanding of the partial-nitritation anammox process through 23 genomes representing the majority of the microbial community.</title>
        <authorList>
            <person name="Speth D.R."/>
            <person name="In T Zandt M."/>
            <person name="Guerrero Cruz S."/>
            <person name="Jetten M.S."/>
            <person name="Dutilh B.E."/>
        </authorList>
    </citation>
    <scope>NUCLEOTIDE SEQUENCE [LARGE SCALE GENOMIC DNA]</scope>
    <source>
        <strain evidence="3">OLB20</strain>
    </source>
</reference>
<gene>
    <name evidence="3" type="ORF">TR69_WS6001000556</name>
</gene>
<evidence type="ECO:0000313" key="3">
    <source>
        <dbReference type="EMBL" id="KXK26550.1"/>
    </source>
</evidence>
<dbReference type="AlphaFoldDB" id="A0A136LY13"/>
<dbReference type="EMBL" id="JYNZ01000003">
    <property type="protein sequence ID" value="KXK26550.1"/>
    <property type="molecule type" value="Genomic_DNA"/>
</dbReference>
<comment type="caution">
    <text evidence="3">The sequence shown here is derived from an EMBL/GenBank/DDBJ whole genome shotgun (WGS) entry which is preliminary data.</text>
</comment>
<evidence type="ECO:0000313" key="4">
    <source>
        <dbReference type="Proteomes" id="UP000070457"/>
    </source>
</evidence>
<feature type="transmembrane region" description="Helical" evidence="2">
    <location>
        <begin position="15"/>
        <end position="32"/>
    </location>
</feature>